<evidence type="ECO:0000313" key="5">
    <source>
        <dbReference type="Proteomes" id="UP000070541"/>
    </source>
</evidence>
<sequence>MLSRLKKLRRENGTSVVSFAFIAIAIVSGFIIYFSPDIAKSLGLDEKRFENVVGTVLTPTLLFIGYLIFEKSVDKYREEIKEEQKILKEKQNELGDNFKS</sequence>
<feature type="transmembrane region" description="Helical" evidence="1">
    <location>
        <begin position="52"/>
        <end position="69"/>
    </location>
</feature>
<proteinExistence type="predicted"/>
<protein>
    <submittedName>
        <fullName evidence="2">Uncharacterized protein</fullName>
    </submittedName>
</protein>
<dbReference type="Proteomes" id="UP000070541">
    <property type="component" value="Unassembled WGS sequence"/>
</dbReference>
<evidence type="ECO:0000313" key="7">
    <source>
        <dbReference type="Proteomes" id="UP000280648"/>
    </source>
</evidence>
<keyword evidence="1" id="KW-1133">Transmembrane helix</keyword>
<dbReference type="AlphaFoldDB" id="A0A139M7C3"/>
<accession>A0A139M7C3</accession>
<organism evidence="2 5">
    <name type="scientific">Streptococcus oralis</name>
    <dbReference type="NCBI Taxonomy" id="1303"/>
    <lineage>
        <taxon>Bacteria</taxon>
        <taxon>Bacillati</taxon>
        <taxon>Bacillota</taxon>
        <taxon>Bacilli</taxon>
        <taxon>Lactobacillales</taxon>
        <taxon>Streptococcaceae</taxon>
        <taxon>Streptococcus</taxon>
    </lineage>
</organism>
<dbReference type="Proteomes" id="UP000280648">
    <property type="component" value="Unassembled WGS sequence"/>
</dbReference>
<dbReference type="EMBL" id="LQOG01000035">
    <property type="protein sequence ID" value="KXT59542.1"/>
    <property type="molecule type" value="Genomic_DNA"/>
</dbReference>
<gene>
    <name evidence="3" type="ORF">D8803_01410</name>
    <name evidence="4" type="ORF">D8804_06265</name>
    <name evidence="2" type="ORF">SORDD05_01537</name>
</gene>
<evidence type="ECO:0000313" key="4">
    <source>
        <dbReference type="EMBL" id="RSK08693.1"/>
    </source>
</evidence>
<reference evidence="2 5" key="1">
    <citation type="submission" date="2016-01" db="EMBL/GenBank/DDBJ databases">
        <title>Highly variable Streptococcus oralis are common among viridans streptococci isolated from primates.</title>
        <authorList>
            <person name="Denapaite D."/>
            <person name="Rieger M."/>
            <person name="Koendgen S."/>
            <person name="Brueckner R."/>
            <person name="Ochigava I."/>
            <person name="Kappeler P."/>
            <person name="Maetz-Rensing K."/>
            <person name="Leendertz F."/>
            <person name="Hakenbeck R."/>
        </authorList>
    </citation>
    <scope>NUCLEOTIDE SEQUENCE [LARGE SCALE GENOMIC DNA]</scope>
    <source>
        <strain evidence="2 5">DD05</strain>
    </source>
</reference>
<evidence type="ECO:0000313" key="6">
    <source>
        <dbReference type="Proteomes" id="UP000279863"/>
    </source>
</evidence>
<reference evidence="6 7" key="2">
    <citation type="submission" date="2018-11" db="EMBL/GenBank/DDBJ databases">
        <title>Species Designations Belie Phenotypic and Genotypic Heterogeneity in Oral Streptococci.</title>
        <authorList>
            <person name="Velsko I."/>
        </authorList>
    </citation>
    <scope>NUCLEOTIDE SEQUENCE [LARGE SCALE GENOMIC DNA]</scope>
    <source>
        <strain evidence="4 6">BCA1</strain>
        <strain evidence="3 7">BCC26</strain>
    </source>
</reference>
<evidence type="ECO:0000313" key="3">
    <source>
        <dbReference type="EMBL" id="RSJ66240.1"/>
    </source>
</evidence>
<dbReference type="EMBL" id="RJVZ01000009">
    <property type="protein sequence ID" value="RSK08693.1"/>
    <property type="molecule type" value="Genomic_DNA"/>
</dbReference>
<dbReference type="EMBL" id="RJPI01000001">
    <property type="protein sequence ID" value="RSJ66240.1"/>
    <property type="molecule type" value="Genomic_DNA"/>
</dbReference>
<dbReference type="RefSeq" id="WP_061418687.1">
    <property type="nucleotide sequence ID" value="NZ_RJVZ01000009.1"/>
</dbReference>
<keyword evidence="1" id="KW-0472">Membrane</keyword>
<dbReference type="PATRIC" id="fig|1303.76.peg.1600"/>
<keyword evidence="1" id="KW-0812">Transmembrane</keyword>
<dbReference type="Proteomes" id="UP000279863">
    <property type="component" value="Unassembled WGS sequence"/>
</dbReference>
<name>A0A139M7C3_STROR</name>
<evidence type="ECO:0000313" key="2">
    <source>
        <dbReference type="EMBL" id="KXT59542.1"/>
    </source>
</evidence>
<evidence type="ECO:0000256" key="1">
    <source>
        <dbReference type="SAM" id="Phobius"/>
    </source>
</evidence>
<feature type="transmembrane region" description="Helical" evidence="1">
    <location>
        <begin position="12"/>
        <end position="32"/>
    </location>
</feature>
<comment type="caution">
    <text evidence="2">The sequence shown here is derived from an EMBL/GenBank/DDBJ whole genome shotgun (WGS) entry which is preliminary data.</text>
</comment>